<organism evidence="2 3">
    <name type="scientific">Pedococcus aerophilus</name>
    <dbReference type="NCBI Taxonomy" id="436356"/>
    <lineage>
        <taxon>Bacteria</taxon>
        <taxon>Bacillati</taxon>
        <taxon>Actinomycetota</taxon>
        <taxon>Actinomycetes</taxon>
        <taxon>Micrococcales</taxon>
        <taxon>Intrasporangiaceae</taxon>
        <taxon>Pedococcus</taxon>
    </lineage>
</organism>
<gene>
    <name evidence="2" type="ORF">GCM10009867_05630</name>
</gene>
<dbReference type="EMBL" id="BAAARN010000001">
    <property type="protein sequence ID" value="GAA2731618.1"/>
    <property type="molecule type" value="Genomic_DNA"/>
</dbReference>
<dbReference type="InterPro" id="IPR037401">
    <property type="entry name" value="SnoaL-like"/>
</dbReference>
<protein>
    <recommendedName>
        <fullName evidence="1">SnoaL-like domain-containing protein</fullName>
    </recommendedName>
</protein>
<keyword evidence="3" id="KW-1185">Reference proteome</keyword>
<feature type="domain" description="SnoaL-like" evidence="1">
    <location>
        <begin position="8"/>
        <end position="108"/>
    </location>
</feature>
<proteinExistence type="predicted"/>
<dbReference type="RefSeq" id="WP_344190018.1">
    <property type="nucleotide sequence ID" value="NZ_BAAARN010000001.1"/>
</dbReference>
<dbReference type="Pfam" id="PF12680">
    <property type="entry name" value="SnoaL_2"/>
    <property type="match status" value="1"/>
</dbReference>
<evidence type="ECO:0000259" key="1">
    <source>
        <dbReference type="Pfam" id="PF12680"/>
    </source>
</evidence>
<sequence>MTTTGDTFVNALAAKDEDGLRALLTEDVDFRGLTPDQAWQGTGHDAVLEVLLGRWFEPHDEIVEVREVAVDTVGDRDRVTYRLGLSCHGEPRVTEQHAVFETDGEGRIGWLRIMCSGFRPDASGA</sequence>
<dbReference type="SUPFAM" id="SSF54427">
    <property type="entry name" value="NTF2-like"/>
    <property type="match status" value="1"/>
</dbReference>
<comment type="caution">
    <text evidence="2">The sequence shown here is derived from an EMBL/GenBank/DDBJ whole genome shotgun (WGS) entry which is preliminary data.</text>
</comment>
<evidence type="ECO:0000313" key="3">
    <source>
        <dbReference type="Proteomes" id="UP001501326"/>
    </source>
</evidence>
<dbReference type="InterPro" id="IPR032710">
    <property type="entry name" value="NTF2-like_dom_sf"/>
</dbReference>
<reference evidence="2 3" key="1">
    <citation type="journal article" date="2019" name="Int. J. Syst. Evol. Microbiol.">
        <title>The Global Catalogue of Microorganisms (GCM) 10K type strain sequencing project: providing services to taxonomists for standard genome sequencing and annotation.</title>
        <authorList>
            <consortium name="The Broad Institute Genomics Platform"/>
            <consortium name="The Broad Institute Genome Sequencing Center for Infectious Disease"/>
            <person name="Wu L."/>
            <person name="Ma J."/>
        </authorList>
    </citation>
    <scope>NUCLEOTIDE SEQUENCE [LARGE SCALE GENOMIC DNA]</scope>
    <source>
        <strain evidence="2 3">JCM 16378</strain>
    </source>
</reference>
<dbReference type="Proteomes" id="UP001501326">
    <property type="component" value="Unassembled WGS sequence"/>
</dbReference>
<evidence type="ECO:0000313" key="2">
    <source>
        <dbReference type="EMBL" id="GAA2731618.1"/>
    </source>
</evidence>
<accession>A0ABN3UG66</accession>
<name>A0ABN3UG66_9MICO</name>
<dbReference type="Gene3D" id="3.10.450.50">
    <property type="match status" value="1"/>
</dbReference>